<evidence type="ECO:0000256" key="6">
    <source>
        <dbReference type="ARBA" id="ARBA00022723"/>
    </source>
</evidence>
<dbReference type="GO" id="GO:0046872">
    <property type="term" value="F:metal ion binding"/>
    <property type="evidence" value="ECO:0007669"/>
    <property type="project" value="UniProtKB-KW"/>
</dbReference>
<proteinExistence type="inferred from homology"/>
<evidence type="ECO:0000256" key="2">
    <source>
        <dbReference type="ARBA" id="ARBA00004948"/>
    </source>
</evidence>
<dbReference type="RefSeq" id="WP_073190309.1">
    <property type="nucleotide sequence ID" value="NZ_FQTW01000001.1"/>
</dbReference>
<evidence type="ECO:0000256" key="10">
    <source>
        <dbReference type="ARBA" id="ARBA00033171"/>
    </source>
</evidence>
<gene>
    <name evidence="13" type="ORF">SAMN05444278_10133</name>
</gene>
<keyword evidence="9" id="KW-0408">Iron</keyword>
<dbReference type="STRING" id="1155689.SAMN05444278_10133"/>
<dbReference type="AlphaFoldDB" id="A0A1M4S9G9"/>
<keyword evidence="6" id="KW-0479">Metal-binding</keyword>
<dbReference type="InterPro" id="IPR027939">
    <property type="entry name" value="NMT1/THI5"/>
</dbReference>
<dbReference type="InterPro" id="IPR015168">
    <property type="entry name" value="SsuA/THI5"/>
</dbReference>
<accession>A0A1M4S9G9</accession>
<comment type="catalytic activity">
    <reaction evidence="11">
        <text>N(6)-(pyridoxal phosphate)-L-lysyl-[4-amino-5-hydroxymethyl-2-methylpyrimidine phosphate synthase] + L-histidyl-[4-amino-5-hydroxymethyl-2-methylpyrimidine phosphate synthase] + 2 Fe(3+) + 4 H2O = L-lysyl-[4-amino-5-hydroxymethyl-2-methylpyrimidine phosphate synthase] + (2S)-2-amino-5-hydroxy-4-oxopentanoyl-[4-amino-5-hydroxymethyl-2-methylpyrimidine phosphate synthase] + 4-amino-2-methyl-5-(phosphooxymethyl)pyrimidine + 3-oxopropanoate + 2 Fe(2+) + 2 H(+)</text>
        <dbReference type="Rhea" id="RHEA:65756"/>
        <dbReference type="Rhea" id="RHEA-COMP:16892"/>
        <dbReference type="Rhea" id="RHEA-COMP:16893"/>
        <dbReference type="Rhea" id="RHEA-COMP:16894"/>
        <dbReference type="Rhea" id="RHEA-COMP:16895"/>
        <dbReference type="ChEBI" id="CHEBI:15377"/>
        <dbReference type="ChEBI" id="CHEBI:15378"/>
        <dbReference type="ChEBI" id="CHEBI:29033"/>
        <dbReference type="ChEBI" id="CHEBI:29034"/>
        <dbReference type="ChEBI" id="CHEBI:29969"/>
        <dbReference type="ChEBI" id="CHEBI:29979"/>
        <dbReference type="ChEBI" id="CHEBI:33190"/>
        <dbReference type="ChEBI" id="CHEBI:58354"/>
        <dbReference type="ChEBI" id="CHEBI:143915"/>
        <dbReference type="ChEBI" id="CHEBI:157692"/>
    </reaction>
    <physiologicalReaction direction="left-to-right" evidence="11">
        <dbReference type="Rhea" id="RHEA:65757"/>
    </physiologicalReaction>
</comment>
<dbReference type="PANTHER" id="PTHR31528:SF1">
    <property type="entry name" value="4-AMINO-5-HYDROXYMETHYL-2-METHYLPYRIMIDINE PHOSPHATE SYNTHASE THI11-RELATED"/>
    <property type="match status" value="1"/>
</dbReference>
<evidence type="ECO:0000256" key="7">
    <source>
        <dbReference type="ARBA" id="ARBA00022898"/>
    </source>
</evidence>
<dbReference type="SUPFAM" id="SSF53850">
    <property type="entry name" value="Periplasmic binding protein-like II"/>
    <property type="match status" value="1"/>
</dbReference>
<evidence type="ECO:0000256" key="8">
    <source>
        <dbReference type="ARBA" id="ARBA00022977"/>
    </source>
</evidence>
<keyword evidence="8" id="KW-0784">Thiamine biosynthesis</keyword>
<evidence type="ECO:0000313" key="13">
    <source>
        <dbReference type="EMBL" id="SHE28864.1"/>
    </source>
</evidence>
<dbReference type="Gene3D" id="3.40.190.10">
    <property type="entry name" value="Periplasmic binding protein-like II"/>
    <property type="match status" value="2"/>
</dbReference>
<keyword evidence="7" id="KW-0663">Pyridoxal phosphate</keyword>
<keyword evidence="14" id="KW-1185">Reference proteome</keyword>
<dbReference type="GO" id="GO:0016740">
    <property type="term" value="F:transferase activity"/>
    <property type="evidence" value="ECO:0007669"/>
    <property type="project" value="UniProtKB-KW"/>
</dbReference>
<comment type="subunit">
    <text evidence="4">Homodimer.</text>
</comment>
<comment type="pathway">
    <text evidence="2">Cofactor biosynthesis; thiamine diphosphate biosynthesis.</text>
</comment>
<evidence type="ECO:0000256" key="9">
    <source>
        <dbReference type="ARBA" id="ARBA00023004"/>
    </source>
</evidence>
<keyword evidence="5" id="KW-0808">Transferase</keyword>
<dbReference type="GO" id="GO:0009228">
    <property type="term" value="P:thiamine biosynthetic process"/>
    <property type="evidence" value="ECO:0007669"/>
    <property type="project" value="UniProtKB-KW"/>
</dbReference>
<dbReference type="Pfam" id="PF09084">
    <property type="entry name" value="NMT1"/>
    <property type="match status" value="1"/>
</dbReference>
<comment type="similarity">
    <text evidence="3">Belongs to the NMT1/THI5 family.</text>
</comment>
<evidence type="ECO:0000256" key="3">
    <source>
        <dbReference type="ARBA" id="ARBA00009406"/>
    </source>
</evidence>
<sequence length="300" mass="34120">MNHLRLALDWTPNVNHIGFYIAKAKLFYQAKNIKLDLVTPDQDNYSETPAKKVELGKADFALCPTESLISYQTKSKPFPLVGLASIFQSDLSAICVLKSSKITRPQQLDEKHYASYQARYEDGIVKELIKNDGGHGNLKLSYPDKLGIWETLIQNNCDATWIFYNWEALQAEAKGIELELFRLKDFDIPYSYSPVIAGNKTLVDANREVYTDFMKATREGFLYAKQHPKECANILAKHIPEQDKIIDLEKAINISAQALGSSTHWGRINFEEVDRFLNWLKSKNLESSALVAKDIFVPLI</sequence>
<evidence type="ECO:0000259" key="12">
    <source>
        <dbReference type="Pfam" id="PF09084"/>
    </source>
</evidence>
<dbReference type="Proteomes" id="UP000184462">
    <property type="component" value="Unassembled WGS sequence"/>
</dbReference>
<organism evidence="13 14">
    <name type="scientific">Psychroflexus salarius</name>
    <dbReference type="NCBI Taxonomy" id="1155689"/>
    <lineage>
        <taxon>Bacteria</taxon>
        <taxon>Pseudomonadati</taxon>
        <taxon>Bacteroidota</taxon>
        <taxon>Flavobacteriia</taxon>
        <taxon>Flavobacteriales</taxon>
        <taxon>Flavobacteriaceae</taxon>
        <taxon>Psychroflexus</taxon>
    </lineage>
</organism>
<evidence type="ECO:0000256" key="4">
    <source>
        <dbReference type="ARBA" id="ARBA00011738"/>
    </source>
</evidence>
<evidence type="ECO:0000256" key="5">
    <source>
        <dbReference type="ARBA" id="ARBA00022679"/>
    </source>
</evidence>
<dbReference type="PANTHER" id="PTHR31528">
    <property type="entry name" value="4-AMINO-5-HYDROXYMETHYL-2-METHYLPYRIMIDINE PHOSPHATE SYNTHASE THI11-RELATED"/>
    <property type="match status" value="1"/>
</dbReference>
<name>A0A1M4S9G9_9FLAO</name>
<evidence type="ECO:0000313" key="14">
    <source>
        <dbReference type="Proteomes" id="UP000184462"/>
    </source>
</evidence>
<comment type="function">
    <text evidence="1">Responsible for the formation of the pyrimidine heterocycle in the thiamine biosynthesis pathway. Catalyzes the formation of hydroxymethylpyrimidine phosphate (HMP-P) from histidine and pyridoxal phosphate (PLP). The protein uses PLP and the active site histidine to form HMP-P, generating an inactive enzyme. The enzyme can only undergo a single turnover, which suggests it is a suicide enzyme.</text>
</comment>
<dbReference type="OrthoDB" id="9815602at2"/>
<feature type="domain" description="SsuA/THI5-like" evidence="12">
    <location>
        <begin position="13"/>
        <end position="230"/>
    </location>
</feature>
<reference evidence="13 14" key="1">
    <citation type="submission" date="2016-11" db="EMBL/GenBank/DDBJ databases">
        <authorList>
            <person name="Jaros S."/>
            <person name="Januszkiewicz K."/>
            <person name="Wedrychowicz H."/>
        </authorList>
    </citation>
    <scope>NUCLEOTIDE SEQUENCE [LARGE SCALE GENOMIC DNA]</scope>
    <source>
        <strain evidence="13 14">DSM 25661</strain>
    </source>
</reference>
<evidence type="ECO:0000256" key="11">
    <source>
        <dbReference type="ARBA" id="ARBA00048179"/>
    </source>
</evidence>
<dbReference type="EMBL" id="FQTW01000001">
    <property type="protein sequence ID" value="SHE28864.1"/>
    <property type="molecule type" value="Genomic_DNA"/>
</dbReference>
<evidence type="ECO:0000256" key="1">
    <source>
        <dbReference type="ARBA" id="ARBA00003469"/>
    </source>
</evidence>
<protein>
    <recommendedName>
        <fullName evidence="10">Thiamine pyrimidine synthase</fullName>
    </recommendedName>
</protein>